<feature type="region of interest" description="Disordered" evidence="7">
    <location>
        <begin position="399"/>
        <end position="496"/>
    </location>
</feature>
<evidence type="ECO:0000256" key="5">
    <source>
        <dbReference type="ARBA" id="ARBA00022833"/>
    </source>
</evidence>
<keyword evidence="10" id="KW-1185">Reference proteome</keyword>
<dbReference type="OrthoDB" id="411372at2759"/>
<feature type="compositionally biased region" description="Basic and acidic residues" evidence="7">
    <location>
        <begin position="203"/>
        <end position="217"/>
    </location>
</feature>
<dbReference type="InterPro" id="IPR000571">
    <property type="entry name" value="Znf_CCCH"/>
</dbReference>
<keyword evidence="2 6" id="KW-0479">Metal-binding</keyword>
<dbReference type="EMBL" id="LR903899">
    <property type="protein sequence ID" value="CAD7252393.1"/>
    <property type="molecule type" value="Genomic_DNA"/>
</dbReference>
<dbReference type="InterPro" id="IPR045124">
    <property type="entry name" value="Su(sable)-like"/>
</dbReference>
<protein>
    <recommendedName>
        <fullName evidence="8">C3H1-type domain-containing protein</fullName>
    </recommendedName>
</protein>
<dbReference type="PROSITE" id="PS50103">
    <property type="entry name" value="ZF_C3H1"/>
    <property type="match status" value="3"/>
</dbReference>
<keyword evidence="3" id="KW-0677">Repeat</keyword>
<dbReference type="AlphaFoldDB" id="A0A7R9AEL0"/>
<dbReference type="Pfam" id="PF22623">
    <property type="entry name" value="zf-CCCH_9"/>
    <property type="match status" value="1"/>
</dbReference>
<dbReference type="Pfam" id="PF14608">
    <property type="entry name" value="zf-CCCH_2"/>
    <property type="match status" value="1"/>
</dbReference>
<dbReference type="SMART" id="SM00356">
    <property type="entry name" value="ZnF_C3H1"/>
    <property type="match status" value="3"/>
</dbReference>
<accession>A0A7R9AEL0</accession>
<feature type="non-terminal residue" evidence="9">
    <location>
        <position position="496"/>
    </location>
</feature>
<feature type="compositionally biased region" description="Basic residues" evidence="7">
    <location>
        <begin position="119"/>
        <end position="140"/>
    </location>
</feature>
<feature type="zinc finger region" description="C3H1-type" evidence="6">
    <location>
        <begin position="256"/>
        <end position="283"/>
    </location>
</feature>
<dbReference type="GO" id="GO:0008270">
    <property type="term" value="F:zinc ion binding"/>
    <property type="evidence" value="ECO:0007669"/>
    <property type="project" value="UniProtKB-KW"/>
</dbReference>
<dbReference type="Gene3D" id="4.10.1000.10">
    <property type="entry name" value="Zinc finger, CCCH-type"/>
    <property type="match status" value="1"/>
</dbReference>
<dbReference type="GO" id="GO:0003723">
    <property type="term" value="F:RNA binding"/>
    <property type="evidence" value="ECO:0007669"/>
    <property type="project" value="InterPro"/>
</dbReference>
<evidence type="ECO:0000256" key="7">
    <source>
        <dbReference type="SAM" id="MobiDB-lite"/>
    </source>
</evidence>
<dbReference type="Proteomes" id="UP000677054">
    <property type="component" value="Unassembled WGS sequence"/>
</dbReference>
<feature type="compositionally biased region" description="Basic residues" evidence="7">
    <location>
        <begin position="218"/>
        <end position="227"/>
    </location>
</feature>
<feature type="compositionally biased region" description="Basic and acidic residues" evidence="7">
    <location>
        <begin position="107"/>
        <end position="118"/>
    </location>
</feature>
<dbReference type="GO" id="GO:0045892">
    <property type="term" value="P:negative regulation of DNA-templated transcription"/>
    <property type="evidence" value="ECO:0007669"/>
    <property type="project" value="InterPro"/>
</dbReference>
<sequence>MLPLLDDCDMNMALDSVAFQSTPPAASIGGALIIDEKQSEASLGEEKEDVEEGEITDEGGGDEGPDEEEDKKKKGKESKEDGKGKDKERRRNRKDKEKDEKRKRRKEKGEDKDESERDHKKKKKSHHHHHHGSKHGREKRRRESDGSGSGKDEPEEDLNDEMIYVRGASPPRKIAPMGSPLRQDGYGEDDPYDEPYEEDDERMMERERHMMDREPHRPPPRRGRFPMHRQYGPPFERGRSRWDRDGERRPMMRPGWRRPELCMYFMQGKCSRGDSCPFSHDATPPRKNELCKFYMMDCCAKKDKCLYLHTDFPCKYFHTGLKCFMSPNCKFSHGPLNDLTRTVLLKHLESAPKEILGDFPRLTAEGANSIVRAVESKHNGFWDPNKKLPSVYDLEFRASSDPSTSASGVPSEMESQDEEKENDGSLVIVDEDGEFSLSARSESNSWSQQPDLTQPPHYLHPPPPLPQLQEGHIASPSPSHQSNGTDARLLWKEEPL</sequence>
<feature type="region of interest" description="Disordered" evidence="7">
    <location>
        <begin position="30"/>
        <end position="246"/>
    </location>
</feature>
<feature type="compositionally biased region" description="Acidic residues" evidence="7">
    <location>
        <begin position="186"/>
        <end position="202"/>
    </location>
</feature>
<feature type="domain" description="C3H1-type" evidence="8">
    <location>
        <begin position="256"/>
        <end position="283"/>
    </location>
</feature>
<name>A0A7R9AEL0_9CRUS</name>
<evidence type="ECO:0000256" key="3">
    <source>
        <dbReference type="ARBA" id="ARBA00022737"/>
    </source>
</evidence>
<dbReference type="Gene3D" id="1.20.120.1350">
    <property type="entry name" value="Pneumovirus matrix protein 2 (M2), zinc-binding domain"/>
    <property type="match status" value="1"/>
</dbReference>
<keyword evidence="4 6" id="KW-0863">Zinc-finger</keyword>
<evidence type="ECO:0000256" key="2">
    <source>
        <dbReference type="ARBA" id="ARBA00022723"/>
    </source>
</evidence>
<feature type="compositionally biased region" description="Polar residues" evidence="7">
    <location>
        <begin position="476"/>
        <end position="485"/>
    </location>
</feature>
<keyword evidence="1" id="KW-0597">Phosphoprotein</keyword>
<proteinExistence type="predicted"/>
<dbReference type="SUPFAM" id="SSF90229">
    <property type="entry name" value="CCCH zinc finger"/>
    <property type="match status" value="3"/>
</dbReference>
<dbReference type="InterPro" id="IPR036855">
    <property type="entry name" value="Znf_CCCH_sf"/>
</dbReference>
<dbReference type="InterPro" id="IPR054361">
    <property type="entry name" value="Znf-CCCH_ZC3H4/6/8"/>
</dbReference>
<reference evidence="9" key="1">
    <citation type="submission" date="2020-11" db="EMBL/GenBank/DDBJ databases">
        <authorList>
            <person name="Tran Van P."/>
        </authorList>
    </citation>
    <scope>NUCLEOTIDE SEQUENCE</scope>
</reference>
<dbReference type="EMBL" id="CAJPEV010004382">
    <property type="protein sequence ID" value="CAG0901701.1"/>
    <property type="molecule type" value="Genomic_DNA"/>
</dbReference>
<evidence type="ECO:0000256" key="1">
    <source>
        <dbReference type="ARBA" id="ARBA00022553"/>
    </source>
</evidence>
<feature type="domain" description="C3H1-type" evidence="8">
    <location>
        <begin position="313"/>
        <end position="336"/>
    </location>
</feature>
<feature type="compositionally biased region" description="Basic and acidic residues" evidence="7">
    <location>
        <begin position="236"/>
        <end position="246"/>
    </location>
</feature>
<evidence type="ECO:0000256" key="6">
    <source>
        <dbReference type="PROSITE-ProRule" id="PRU00723"/>
    </source>
</evidence>
<feature type="compositionally biased region" description="Polar residues" evidence="7">
    <location>
        <begin position="438"/>
        <end position="452"/>
    </location>
</feature>
<evidence type="ECO:0000259" key="8">
    <source>
        <dbReference type="PROSITE" id="PS50103"/>
    </source>
</evidence>
<feature type="compositionally biased region" description="Basic and acidic residues" evidence="7">
    <location>
        <begin position="77"/>
        <end position="100"/>
    </location>
</feature>
<evidence type="ECO:0000256" key="4">
    <source>
        <dbReference type="ARBA" id="ARBA00022771"/>
    </source>
</evidence>
<organism evidence="9">
    <name type="scientific">Darwinula stevensoni</name>
    <dbReference type="NCBI Taxonomy" id="69355"/>
    <lineage>
        <taxon>Eukaryota</taxon>
        <taxon>Metazoa</taxon>
        <taxon>Ecdysozoa</taxon>
        <taxon>Arthropoda</taxon>
        <taxon>Crustacea</taxon>
        <taxon>Oligostraca</taxon>
        <taxon>Ostracoda</taxon>
        <taxon>Podocopa</taxon>
        <taxon>Podocopida</taxon>
        <taxon>Darwinulocopina</taxon>
        <taxon>Darwinuloidea</taxon>
        <taxon>Darwinulidae</taxon>
        <taxon>Darwinula</taxon>
    </lineage>
</organism>
<feature type="domain" description="C3H1-type" evidence="8">
    <location>
        <begin position="285"/>
        <end position="312"/>
    </location>
</feature>
<dbReference type="PANTHER" id="PTHR13119:SF12">
    <property type="entry name" value="PROTEIN SUPPRESSOR OF SABLE"/>
    <property type="match status" value="1"/>
</dbReference>
<dbReference type="Pfam" id="PF00642">
    <property type="entry name" value="zf-CCCH"/>
    <property type="match status" value="1"/>
</dbReference>
<feature type="compositionally biased region" description="Acidic residues" evidence="7">
    <location>
        <begin position="46"/>
        <end position="69"/>
    </location>
</feature>
<evidence type="ECO:0000313" key="9">
    <source>
        <dbReference type="EMBL" id="CAD7252393.1"/>
    </source>
</evidence>
<feature type="zinc finger region" description="C3H1-type" evidence="6">
    <location>
        <begin position="313"/>
        <end position="336"/>
    </location>
</feature>
<gene>
    <name evidence="9" type="ORF">DSTB1V02_LOCUS12151</name>
</gene>
<evidence type="ECO:0000313" key="10">
    <source>
        <dbReference type="Proteomes" id="UP000677054"/>
    </source>
</evidence>
<dbReference type="PANTHER" id="PTHR13119">
    <property type="entry name" value="ZINC FINGER CCCH DOMAIN-CONTAINING PROTEI"/>
    <property type="match status" value="1"/>
</dbReference>
<dbReference type="GO" id="GO:0005634">
    <property type="term" value="C:nucleus"/>
    <property type="evidence" value="ECO:0007669"/>
    <property type="project" value="TreeGrafter"/>
</dbReference>
<keyword evidence="5 6" id="KW-0862">Zinc</keyword>
<feature type="zinc finger region" description="C3H1-type" evidence="6">
    <location>
        <begin position="285"/>
        <end position="312"/>
    </location>
</feature>